<feature type="transmembrane region" description="Helical" evidence="2">
    <location>
        <begin position="137"/>
        <end position="157"/>
    </location>
</feature>
<comment type="caution">
    <text evidence="3">The sequence shown here is derived from an EMBL/GenBank/DDBJ whole genome shotgun (WGS) entry which is preliminary data.</text>
</comment>
<dbReference type="EMBL" id="JAJOMB010000001">
    <property type="protein sequence ID" value="MCD5309435.1"/>
    <property type="molecule type" value="Genomic_DNA"/>
</dbReference>
<evidence type="ECO:0000256" key="2">
    <source>
        <dbReference type="SAM" id="Phobius"/>
    </source>
</evidence>
<proteinExistence type="predicted"/>
<feature type="transmembrane region" description="Helical" evidence="2">
    <location>
        <begin position="75"/>
        <end position="96"/>
    </location>
</feature>
<feature type="transmembrane region" description="Helical" evidence="2">
    <location>
        <begin position="169"/>
        <end position="188"/>
    </location>
</feature>
<dbReference type="Proteomes" id="UP001138997">
    <property type="component" value="Unassembled WGS sequence"/>
</dbReference>
<evidence type="ECO:0000313" key="3">
    <source>
        <dbReference type="EMBL" id="MCD5309435.1"/>
    </source>
</evidence>
<feature type="compositionally biased region" description="Basic and acidic residues" evidence="1">
    <location>
        <begin position="1"/>
        <end position="20"/>
    </location>
</feature>
<reference evidence="3" key="1">
    <citation type="submission" date="2021-11" db="EMBL/GenBank/DDBJ databases">
        <title>Streptomyces corallinus and Kineosporia corallina sp. nov., two new coral-derived marine actinobacteria.</title>
        <authorList>
            <person name="Buangrab K."/>
            <person name="Sutthacheep M."/>
            <person name="Yeemin T."/>
            <person name="Harunari E."/>
            <person name="Igarashi Y."/>
            <person name="Sripreechasak P."/>
            <person name="Kanchanasin P."/>
            <person name="Tanasupawat S."/>
            <person name="Phongsopitanun W."/>
        </authorList>
    </citation>
    <scope>NUCLEOTIDE SEQUENCE</scope>
    <source>
        <strain evidence="3">JCM 31032</strain>
    </source>
</reference>
<sequence length="320" mass="34183">MTFEKWRSEAKTELGRRGVDDDTAESLLQEARSYHQDSGLSATEALGEPAEFATDAAGPPDGRADTQNLTAAEHVLGAAATLVFLGFVVTAVRALFGADPQFIASPASLTGGTLLVTAGMLFVAGSDALRAAGRPRWATWCIPVSAVLLIAGVVLRARLPKNELFSLSAGPILLLLLLTGGLLAFFIVRERRQRQDPSEPEAWFAQLEGLLVGRHDLPRDRAADLAAEARAHIAAVGSDPQAEFGSLNSYAQSLADSLPDRSLPWWRRPGPSLVANLLFAAMGAVLLAGYWSDGETWRLILPIGMIVISGRLAFGAYRKL</sequence>
<feature type="transmembrane region" description="Helical" evidence="2">
    <location>
        <begin position="102"/>
        <end position="125"/>
    </location>
</feature>
<feature type="region of interest" description="Disordered" evidence="1">
    <location>
        <begin position="1"/>
        <end position="22"/>
    </location>
</feature>
<protein>
    <submittedName>
        <fullName evidence="3">Uncharacterized protein</fullName>
    </submittedName>
</protein>
<keyword evidence="2" id="KW-0472">Membrane</keyword>
<dbReference type="RefSeq" id="WP_231438361.1">
    <property type="nucleotide sequence ID" value="NZ_JAJOMB010000001.1"/>
</dbReference>
<evidence type="ECO:0000256" key="1">
    <source>
        <dbReference type="SAM" id="MobiDB-lite"/>
    </source>
</evidence>
<evidence type="ECO:0000313" key="4">
    <source>
        <dbReference type="Proteomes" id="UP001138997"/>
    </source>
</evidence>
<keyword evidence="2" id="KW-0812">Transmembrane</keyword>
<keyword evidence="4" id="KW-1185">Reference proteome</keyword>
<organism evidence="3 4">
    <name type="scientific">Kineosporia babensis</name>
    <dbReference type="NCBI Taxonomy" id="499548"/>
    <lineage>
        <taxon>Bacteria</taxon>
        <taxon>Bacillati</taxon>
        <taxon>Actinomycetota</taxon>
        <taxon>Actinomycetes</taxon>
        <taxon>Kineosporiales</taxon>
        <taxon>Kineosporiaceae</taxon>
        <taxon>Kineosporia</taxon>
    </lineage>
</organism>
<dbReference type="AlphaFoldDB" id="A0A9X1N936"/>
<feature type="transmembrane region" description="Helical" evidence="2">
    <location>
        <begin position="297"/>
        <end position="317"/>
    </location>
</feature>
<feature type="transmembrane region" description="Helical" evidence="2">
    <location>
        <begin position="273"/>
        <end position="291"/>
    </location>
</feature>
<keyword evidence="2" id="KW-1133">Transmembrane helix</keyword>
<name>A0A9X1N936_9ACTN</name>
<gene>
    <name evidence="3" type="ORF">LR394_00880</name>
</gene>
<accession>A0A9X1N936</accession>